<dbReference type="Proteomes" id="UP001044222">
    <property type="component" value="Chromosome 12"/>
</dbReference>
<keyword evidence="3" id="KW-1185">Reference proteome</keyword>
<feature type="non-terminal residue" evidence="2">
    <location>
        <position position="1"/>
    </location>
</feature>
<proteinExistence type="predicted"/>
<evidence type="ECO:0008006" key="4">
    <source>
        <dbReference type="Google" id="ProtNLM"/>
    </source>
</evidence>
<reference evidence="2" key="1">
    <citation type="submission" date="2021-01" db="EMBL/GenBank/DDBJ databases">
        <title>A chromosome-scale assembly of European eel, Anguilla anguilla.</title>
        <authorList>
            <person name="Henkel C."/>
            <person name="Jong-Raadsen S.A."/>
            <person name="Dufour S."/>
            <person name="Weltzien F.-A."/>
            <person name="Palstra A.P."/>
            <person name="Pelster B."/>
            <person name="Spaink H.P."/>
            <person name="Van Den Thillart G.E."/>
            <person name="Jansen H."/>
            <person name="Zahm M."/>
            <person name="Klopp C."/>
            <person name="Cedric C."/>
            <person name="Louis A."/>
            <person name="Berthelot C."/>
            <person name="Parey E."/>
            <person name="Roest Crollius H."/>
            <person name="Montfort J."/>
            <person name="Robinson-Rechavi M."/>
            <person name="Bucao C."/>
            <person name="Bouchez O."/>
            <person name="Gislard M."/>
            <person name="Lluch J."/>
            <person name="Milhes M."/>
            <person name="Lampietro C."/>
            <person name="Lopez Roques C."/>
            <person name="Donnadieu C."/>
            <person name="Braasch I."/>
            <person name="Desvignes T."/>
            <person name="Postlethwait J."/>
            <person name="Bobe J."/>
            <person name="Guiguen Y."/>
            <person name="Dirks R."/>
        </authorList>
    </citation>
    <scope>NUCLEOTIDE SEQUENCE</scope>
    <source>
        <strain evidence="2">Tag_6206</strain>
        <tissue evidence="2">Liver</tissue>
    </source>
</reference>
<dbReference type="EMBL" id="JAFIRN010000012">
    <property type="protein sequence ID" value="KAG5837950.1"/>
    <property type="molecule type" value="Genomic_DNA"/>
</dbReference>
<keyword evidence="1" id="KW-0732">Signal</keyword>
<protein>
    <recommendedName>
        <fullName evidence="4">Secreted protein</fullName>
    </recommendedName>
</protein>
<feature type="signal peptide" evidence="1">
    <location>
        <begin position="1"/>
        <end position="24"/>
    </location>
</feature>
<comment type="caution">
    <text evidence="2">The sequence shown here is derived from an EMBL/GenBank/DDBJ whole genome shotgun (WGS) entry which is preliminary data.</text>
</comment>
<feature type="chain" id="PRO_5039412677" description="Secreted protein" evidence="1">
    <location>
        <begin position="25"/>
        <end position="74"/>
    </location>
</feature>
<evidence type="ECO:0000313" key="2">
    <source>
        <dbReference type="EMBL" id="KAG5837950.1"/>
    </source>
</evidence>
<sequence length="74" mass="8156">MRIAGYCILVALRLAQLAVSPVYSVRTFVSFGRSLTLPCDGAPAGMWIGCFNRMSFLIGFLWPNSTPEPFPLET</sequence>
<accession>A0A9D3LVR6</accession>
<name>A0A9D3LVR6_ANGAN</name>
<evidence type="ECO:0000256" key="1">
    <source>
        <dbReference type="SAM" id="SignalP"/>
    </source>
</evidence>
<gene>
    <name evidence="2" type="ORF">ANANG_G00218540</name>
</gene>
<dbReference type="AlphaFoldDB" id="A0A9D3LVR6"/>
<organism evidence="2 3">
    <name type="scientific">Anguilla anguilla</name>
    <name type="common">European freshwater eel</name>
    <name type="synonym">Muraena anguilla</name>
    <dbReference type="NCBI Taxonomy" id="7936"/>
    <lineage>
        <taxon>Eukaryota</taxon>
        <taxon>Metazoa</taxon>
        <taxon>Chordata</taxon>
        <taxon>Craniata</taxon>
        <taxon>Vertebrata</taxon>
        <taxon>Euteleostomi</taxon>
        <taxon>Actinopterygii</taxon>
        <taxon>Neopterygii</taxon>
        <taxon>Teleostei</taxon>
        <taxon>Anguilliformes</taxon>
        <taxon>Anguillidae</taxon>
        <taxon>Anguilla</taxon>
    </lineage>
</organism>
<evidence type="ECO:0000313" key="3">
    <source>
        <dbReference type="Proteomes" id="UP001044222"/>
    </source>
</evidence>